<keyword evidence="2" id="KW-1185">Reference proteome</keyword>
<dbReference type="AlphaFoldDB" id="A0AAW1PIQ6"/>
<evidence type="ECO:0000313" key="1">
    <source>
        <dbReference type="EMBL" id="KAK9813416.1"/>
    </source>
</evidence>
<evidence type="ECO:0000313" key="2">
    <source>
        <dbReference type="Proteomes" id="UP001465755"/>
    </source>
</evidence>
<name>A0AAW1PIQ6_9CHLO</name>
<dbReference type="Proteomes" id="UP001465755">
    <property type="component" value="Unassembled WGS sequence"/>
</dbReference>
<comment type="caution">
    <text evidence="1">The sequence shown here is derived from an EMBL/GenBank/DDBJ whole genome shotgun (WGS) entry which is preliminary data.</text>
</comment>
<proteinExistence type="predicted"/>
<dbReference type="EMBL" id="JALJOQ010000005">
    <property type="protein sequence ID" value="KAK9813416.1"/>
    <property type="molecule type" value="Genomic_DNA"/>
</dbReference>
<protein>
    <submittedName>
        <fullName evidence="1">Uncharacterized protein</fullName>
    </submittedName>
</protein>
<organism evidence="1 2">
    <name type="scientific">Symbiochloris irregularis</name>
    <dbReference type="NCBI Taxonomy" id="706552"/>
    <lineage>
        <taxon>Eukaryota</taxon>
        <taxon>Viridiplantae</taxon>
        <taxon>Chlorophyta</taxon>
        <taxon>core chlorophytes</taxon>
        <taxon>Trebouxiophyceae</taxon>
        <taxon>Trebouxiales</taxon>
        <taxon>Trebouxiaceae</taxon>
        <taxon>Symbiochloris</taxon>
    </lineage>
</organism>
<gene>
    <name evidence="1" type="ORF">WJX73_007265</name>
</gene>
<reference evidence="1 2" key="1">
    <citation type="journal article" date="2024" name="Nat. Commun.">
        <title>Phylogenomics reveals the evolutionary origins of lichenization in chlorophyte algae.</title>
        <authorList>
            <person name="Puginier C."/>
            <person name="Libourel C."/>
            <person name="Otte J."/>
            <person name="Skaloud P."/>
            <person name="Haon M."/>
            <person name="Grisel S."/>
            <person name="Petersen M."/>
            <person name="Berrin J.G."/>
            <person name="Delaux P.M."/>
            <person name="Dal Grande F."/>
            <person name="Keller J."/>
        </authorList>
    </citation>
    <scope>NUCLEOTIDE SEQUENCE [LARGE SCALE GENOMIC DNA]</scope>
    <source>
        <strain evidence="1 2">SAG 2036</strain>
    </source>
</reference>
<sequence length="112" mass="12046">MVFRKNAQNCSKLQGSIHGHVKGANCSLWRAGVDADSCRVPWYMQEGKRAPALSQPKVLMIGHWRKHGKGCLPGTVAAVQPLGVWTALGPACSHDAANRGLAAVHKTRPNNL</sequence>
<accession>A0AAW1PIQ6</accession>